<dbReference type="PANTHER" id="PTHR43249:SF1">
    <property type="entry name" value="D-GLUCOSIDE 3-DEHYDROGENASE"/>
    <property type="match status" value="1"/>
</dbReference>
<dbReference type="GO" id="GO:0000166">
    <property type="term" value="F:nucleotide binding"/>
    <property type="evidence" value="ECO:0007669"/>
    <property type="project" value="InterPro"/>
</dbReference>
<dbReference type="Gene3D" id="3.30.360.10">
    <property type="entry name" value="Dihydrodipicolinate Reductase, domain 2"/>
    <property type="match status" value="1"/>
</dbReference>
<evidence type="ECO:0000313" key="3">
    <source>
        <dbReference type="EMBL" id="MCP8886167.1"/>
    </source>
</evidence>
<sequence>MTLRVGLLGTGGIGARHADAVLAVPELELVACCGRDAARTGTFTAPRKAVSYTDLLLMLARERLDLLIVALPPFAHDGQVEQAARAGVHLLVEKPIALAQAKADAMVVATADVVAACGFMYRFGSAVERWDQLRDGGATGRIAHFSGSFHCNALHAQWWRDRALSGGQMVEQLIHIVDLARHNLGMPRSVFASAGRFGHADVPGYTSEDISALILTYDNGAIAVLHASNLAVPGRWTKQWQIIGEAMVGQFSDWNRAEFTSTATDGTTEHISADTDPFVAQLQDVGAAIRMGRKPRVPLKDGADTLRIVLAAQRSADEKREIFL</sequence>
<dbReference type="RefSeq" id="WP_254672653.1">
    <property type="nucleotide sequence ID" value="NZ_JAMWDU010000001.1"/>
</dbReference>
<dbReference type="SUPFAM" id="SSF55347">
    <property type="entry name" value="Glyceraldehyde-3-phosphate dehydrogenase-like, C-terminal domain"/>
    <property type="match status" value="1"/>
</dbReference>
<dbReference type="Pfam" id="PF22725">
    <property type="entry name" value="GFO_IDH_MocA_C3"/>
    <property type="match status" value="1"/>
</dbReference>
<gene>
    <name evidence="3" type="ORF">NF348_03530</name>
</gene>
<dbReference type="PANTHER" id="PTHR43249">
    <property type="entry name" value="UDP-N-ACETYL-2-AMINO-2-DEOXY-D-GLUCURONATE OXIDASE"/>
    <property type="match status" value="1"/>
</dbReference>
<comment type="caution">
    <text evidence="3">The sequence shown here is derived from an EMBL/GenBank/DDBJ whole genome shotgun (WGS) entry which is preliminary data.</text>
</comment>
<protein>
    <submittedName>
        <fullName evidence="3">Gfo/Idh/MocA family oxidoreductase</fullName>
    </submittedName>
</protein>
<proteinExistence type="predicted"/>
<dbReference type="InterPro" id="IPR052515">
    <property type="entry name" value="Gfo/Idh/MocA_Oxidoreductase"/>
</dbReference>
<evidence type="ECO:0000259" key="2">
    <source>
        <dbReference type="Pfam" id="PF22725"/>
    </source>
</evidence>
<evidence type="ECO:0000259" key="1">
    <source>
        <dbReference type="Pfam" id="PF01408"/>
    </source>
</evidence>
<dbReference type="InterPro" id="IPR055170">
    <property type="entry name" value="GFO_IDH_MocA-like_dom"/>
</dbReference>
<accession>A0A9Q4ALK7</accession>
<dbReference type="SUPFAM" id="SSF51735">
    <property type="entry name" value="NAD(P)-binding Rossmann-fold domains"/>
    <property type="match status" value="1"/>
</dbReference>
<dbReference type="AlphaFoldDB" id="A0A9Q4ALK7"/>
<feature type="domain" description="Gfo/Idh/MocA-like oxidoreductase N-terminal" evidence="1">
    <location>
        <begin position="3"/>
        <end position="110"/>
    </location>
</feature>
<reference evidence="3" key="1">
    <citation type="submission" date="2022-06" db="EMBL/GenBank/DDBJ databases">
        <title>Devosia sp. XJ19-45 genome assembly.</title>
        <authorList>
            <person name="Li B."/>
            <person name="Cai M."/>
            <person name="Nie G."/>
            <person name="Li W."/>
        </authorList>
    </citation>
    <scope>NUCLEOTIDE SEQUENCE</scope>
    <source>
        <strain evidence="3">XJ19-45</strain>
    </source>
</reference>
<dbReference type="Gene3D" id="3.40.50.720">
    <property type="entry name" value="NAD(P)-binding Rossmann-like Domain"/>
    <property type="match status" value="1"/>
</dbReference>
<dbReference type="InterPro" id="IPR000683">
    <property type="entry name" value="Gfo/Idh/MocA-like_OxRdtase_N"/>
</dbReference>
<dbReference type="Pfam" id="PF01408">
    <property type="entry name" value="GFO_IDH_MocA"/>
    <property type="match status" value="1"/>
</dbReference>
<dbReference type="InterPro" id="IPR036291">
    <property type="entry name" value="NAD(P)-bd_dom_sf"/>
</dbReference>
<keyword evidence="4" id="KW-1185">Reference proteome</keyword>
<feature type="domain" description="GFO/IDH/MocA-like oxidoreductase" evidence="2">
    <location>
        <begin position="132"/>
        <end position="245"/>
    </location>
</feature>
<dbReference type="Proteomes" id="UP001060275">
    <property type="component" value="Unassembled WGS sequence"/>
</dbReference>
<dbReference type="EMBL" id="JAMWDU010000001">
    <property type="protein sequence ID" value="MCP8886167.1"/>
    <property type="molecule type" value="Genomic_DNA"/>
</dbReference>
<name>A0A9Q4ALK7_9HYPH</name>
<evidence type="ECO:0000313" key="4">
    <source>
        <dbReference type="Proteomes" id="UP001060275"/>
    </source>
</evidence>
<organism evidence="3 4">
    <name type="scientific">Devosia ureilytica</name>
    <dbReference type="NCBI Taxonomy" id="2952754"/>
    <lineage>
        <taxon>Bacteria</taxon>
        <taxon>Pseudomonadati</taxon>
        <taxon>Pseudomonadota</taxon>
        <taxon>Alphaproteobacteria</taxon>
        <taxon>Hyphomicrobiales</taxon>
        <taxon>Devosiaceae</taxon>
        <taxon>Devosia</taxon>
    </lineage>
</organism>